<feature type="binding site" evidence="11">
    <location>
        <position position="102"/>
    </location>
    <ligand>
        <name>Zn(2+)</name>
        <dbReference type="ChEBI" id="CHEBI:29105"/>
    </ligand>
</feature>
<dbReference type="PANTHER" id="PTHR33202">
    <property type="entry name" value="ZINC UPTAKE REGULATION PROTEIN"/>
    <property type="match status" value="1"/>
</dbReference>
<evidence type="ECO:0000256" key="10">
    <source>
        <dbReference type="ARBA" id="ARBA00023163"/>
    </source>
</evidence>
<dbReference type="CDD" id="cd07153">
    <property type="entry name" value="Fur_like"/>
    <property type="match status" value="1"/>
</dbReference>
<feature type="binding site" evidence="11">
    <location>
        <position position="139"/>
    </location>
    <ligand>
        <name>Zn(2+)</name>
        <dbReference type="ChEBI" id="CHEBI:29105"/>
    </ligand>
</feature>
<keyword evidence="9" id="KW-0238">DNA-binding</keyword>
<protein>
    <submittedName>
        <fullName evidence="14">Fur family transcriptional regulator, ferric uptake regulator</fullName>
    </submittedName>
</protein>
<comment type="cofactor">
    <cofactor evidence="11">
        <name>Zn(2+)</name>
        <dbReference type="ChEBI" id="CHEBI:29105"/>
    </cofactor>
    <text evidence="11">Binds 1 zinc ion per subunit.</text>
</comment>
<feature type="binding site" evidence="11">
    <location>
        <position position="142"/>
    </location>
    <ligand>
        <name>Zn(2+)</name>
        <dbReference type="ChEBI" id="CHEBI:29105"/>
    </ligand>
</feature>
<dbReference type="GO" id="GO:0045892">
    <property type="term" value="P:negative regulation of DNA-templated transcription"/>
    <property type="evidence" value="ECO:0007669"/>
    <property type="project" value="TreeGrafter"/>
</dbReference>
<keyword evidence="7 11" id="KW-0862">Zinc</keyword>
<feature type="binding site" evidence="12">
    <location>
        <position position="93"/>
    </location>
    <ligand>
        <name>Fe cation</name>
        <dbReference type="ChEBI" id="CHEBI:24875"/>
    </ligand>
</feature>
<feature type="binding site" evidence="11">
    <location>
        <position position="99"/>
    </location>
    <ligand>
        <name>Zn(2+)</name>
        <dbReference type="ChEBI" id="CHEBI:29105"/>
    </ligand>
</feature>
<feature type="binding site" evidence="12">
    <location>
        <position position="114"/>
    </location>
    <ligand>
        <name>Fe cation</name>
        <dbReference type="ChEBI" id="CHEBI:24875"/>
    </ligand>
</feature>
<sequence length="148" mass="16647">MNSEDTPPFGTASAAPVQRPRRTRQQRVIREILDQGNDFRTAQQLHAQLTANGEQASLATVYRVLQNFARNGEVDTWRNPAGEVAYRHCSPRHHHHLICRQCGRTVEIAGGPAEEWALRVATEHGFTQAEHHVEIYGLCPLCTSRGKE</sequence>
<gene>
    <name evidence="14" type="ORF">SAMN05443377_102153</name>
</gene>
<dbReference type="GO" id="GO:0005829">
    <property type="term" value="C:cytosol"/>
    <property type="evidence" value="ECO:0007669"/>
    <property type="project" value="TreeGrafter"/>
</dbReference>
<dbReference type="InterPro" id="IPR043135">
    <property type="entry name" value="Fur_C"/>
</dbReference>
<comment type="cofactor">
    <cofactor evidence="12">
        <name>Mn(2+)</name>
        <dbReference type="ChEBI" id="CHEBI:29035"/>
    </cofactor>
    <cofactor evidence="12">
        <name>Fe(2+)</name>
        <dbReference type="ChEBI" id="CHEBI:29033"/>
    </cofactor>
    <text evidence="12">Binds 1 Mn(2+) or Fe(2+) ion per subunit.</text>
</comment>
<evidence type="ECO:0000256" key="6">
    <source>
        <dbReference type="ARBA" id="ARBA00022723"/>
    </source>
</evidence>
<comment type="subcellular location">
    <subcellularLocation>
        <location evidence="1">Cytoplasm</location>
    </subcellularLocation>
</comment>
<dbReference type="SUPFAM" id="SSF46785">
    <property type="entry name" value="Winged helix' DNA-binding domain"/>
    <property type="match status" value="1"/>
</dbReference>
<dbReference type="GO" id="GO:0003700">
    <property type="term" value="F:DNA-binding transcription factor activity"/>
    <property type="evidence" value="ECO:0007669"/>
    <property type="project" value="InterPro"/>
</dbReference>
<keyword evidence="5" id="KW-0678">Repressor</keyword>
<evidence type="ECO:0000256" key="7">
    <source>
        <dbReference type="ARBA" id="ARBA00022833"/>
    </source>
</evidence>
<evidence type="ECO:0000256" key="11">
    <source>
        <dbReference type="PIRSR" id="PIRSR602481-1"/>
    </source>
</evidence>
<dbReference type="Pfam" id="PF01475">
    <property type="entry name" value="FUR"/>
    <property type="match status" value="1"/>
</dbReference>
<dbReference type="Proteomes" id="UP000198815">
    <property type="component" value="Unassembled WGS sequence"/>
</dbReference>
<comment type="subunit">
    <text evidence="3">Homodimer.</text>
</comment>
<keyword evidence="15" id="KW-1185">Reference proteome</keyword>
<dbReference type="GO" id="GO:0000976">
    <property type="term" value="F:transcription cis-regulatory region binding"/>
    <property type="evidence" value="ECO:0007669"/>
    <property type="project" value="TreeGrafter"/>
</dbReference>
<keyword evidence="10" id="KW-0804">Transcription</keyword>
<dbReference type="GO" id="GO:0008270">
    <property type="term" value="F:zinc ion binding"/>
    <property type="evidence" value="ECO:0007669"/>
    <property type="project" value="TreeGrafter"/>
</dbReference>
<evidence type="ECO:0000256" key="2">
    <source>
        <dbReference type="ARBA" id="ARBA00007957"/>
    </source>
</evidence>
<evidence type="ECO:0000256" key="9">
    <source>
        <dbReference type="ARBA" id="ARBA00023125"/>
    </source>
</evidence>
<evidence type="ECO:0000256" key="12">
    <source>
        <dbReference type="PIRSR" id="PIRSR602481-2"/>
    </source>
</evidence>
<keyword evidence="6 11" id="KW-0479">Metal-binding</keyword>
<evidence type="ECO:0000256" key="8">
    <source>
        <dbReference type="ARBA" id="ARBA00023015"/>
    </source>
</evidence>
<feature type="binding site" evidence="12">
    <location>
        <position position="131"/>
    </location>
    <ligand>
        <name>Fe cation</name>
        <dbReference type="ChEBI" id="CHEBI:24875"/>
    </ligand>
</feature>
<evidence type="ECO:0000256" key="1">
    <source>
        <dbReference type="ARBA" id="ARBA00004496"/>
    </source>
</evidence>
<dbReference type="InterPro" id="IPR036390">
    <property type="entry name" value="WH_DNA-bd_sf"/>
</dbReference>
<reference evidence="14 15" key="1">
    <citation type="submission" date="2016-10" db="EMBL/GenBank/DDBJ databases">
        <authorList>
            <person name="de Groot N.N."/>
        </authorList>
    </citation>
    <scope>NUCLEOTIDE SEQUENCE [LARGE SCALE GENOMIC DNA]</scope>
    <source>
        <strain evidence="14 15">DSM 16859</strain>
    </source>
</reference>
<dbReference type="Gene3D" id="1.10.10.10">
    <property type="entry name" value="Winged helix-like DNA-binding domain superfamily/Winged helix DNA-binding domain"/>
    <property type="match status" value="1"/>
</dbReference>
<dbReference type="InterPro" id="IPR002481">
    <property type="entry name" value="FUR"/>
</dbReference>
<keyword evidence="4" id="KW-0963">Cytoplasm</keyword>
<keyword evidence="8" id="KW-0805">Transcription regulation</keyword>
<keyword evidence="12" id="KW-0408">Iron</keyword>
<evidence type="ECO:0000256" key="3">
    <source>
        <dbReference type="ARBA" id="ARBA00011738"/>
    </source>
</evidence>
<name>A0A1H9Q665_9ACTN</name>
<dbReference type="AlphaFoldDB" id="A0A1H9Q665"/>
<evidence type="ECO:0000256" key="4">
    <source>
        <dbReference type="ARBA" id="ARBA00022490"/>
    </source>
</evidence>
<feature type="region of interest" description="Disordered" evidence="13">
    <location>
        <begin position="1"/>
        <end position="24"/>
    </location>
</feature>
<dbReference type="OrthoDB" id="8659436at2"/>
<dbReference type="EMBL" id="FOGZ01000002">
    <property type="protein sequence ID" value="SER55937.1"/>
    <property type="molecule type" value="Genomic_DNA"/>
</dbReference>
<evidence type="ECO:0000256" key="13">
    <source>
        <dbReference type="SAM" id="MobiDB-lite"/>
    </source>
</evidence>
<dbReference type="RefSeq" id="WP_091967138.1">
    <property type="nucleotide sequence ID" value="NZ_FOGZ01000002.1"/>
</dbReference>
<dbReference type="Gene3D" id="3.30.1490.190">
    <property type="match status" value="1"/>
</dbReference>
<evidence type="ECO:0000313" key="14">
    <source>
        <dbReference type="EMBL" id="SER55937.1"/>
    </source>
</evidence>
<dbReference type="InterPro" id="IPR036388">
    <property type="entry name" value="WH-like_DNA-bd_sf"/>
</dbReference>
<proteinExistence type="inferred from homology"/>
<evidence type="ECO:0000313" key="15">
    <source>
        <dbReference type="Proteomes" id="UP000198815"/>
    </source>
</evidence>
<dbReference type="STRING" id="64702.SAMN05443377_102153"/>
<organism evidence="14 15">
    <name type="scientific">Propionibacterium cyclohexanicum</name>
    <dbReference type="NCBI Taxonomy" id="64702"/>
    <lineage>
        <taxon>Bacteria</taxon>
        <taxon>Bacillati</taxon>
        <taxon>Actinomycetota</taxon>
        <taxon>Actinomycetes</taxon>
        <taxon>Propionibacteriales</taxon>
        <taxon>Propionibacteriaceae</taxon>
        <taxon>Propionibacterium</taxon>
    </lineage>
</organism>
<dbReference type="PANTHER" id="PTHR33202:SF2">
    <property type="entry name" value="FERRIC UPTAKE REGULATION PROTEIN"/>
    <property type="match status" value="1"/>
</dbReference>
<comment type="similarity">
    <text evidence="2">Belongs to the Fur family.</text>
</comment>
<accession>A0A1H9Q665</accession>
<evidence type="ECO:0000256" key="5">
    <source>
        <dbReference type="ARBA" id="ARBA00022491"/>
    </source>
</evidence>
<dbReference type="GO" id="GO:1900376">
    <property type="term" value="P:regulation of secondary metabolite biosynthetic process"/>
    <property type="evidence" value="ECO:0007669"/>
    <property type="project" value="TreeGrafter"/>
</dbReference>